<name>A0AA37MN10_9BURK</name>
<sequence length="40" mass="4441">MNRLAFPRIVRSGVDTFLAVDSSDEPGVMKIHTLALQKRA</sequence>
<reference evidence="1" key="1">
    <citation type="submission" date="2022-09" db="EMBL/GenBank/DDBJ databases">
        <title>Isolation and characterization of 3-chlorobenzoate degrading bacteria from soils in Shizuoka.</title>
        <authorList>
            <person name="Ifat A."/>
            <person name="Ogawa N."/>
            <person name="Kimbara K."/>
            <person name="Moriuchi R."/>
            <person name="Dohra H."/>
            <person name="Shintani M."/>
        </authorList>
    </citation>
    <scope>NUCLEOTIDE SEQUENCE</scope>
    <source>
        <strain evidence="1">19CS4-2</strain>
    </source>
</reference>
<dbReference type="Proteomes" id="UP001055111">
    <property type="component" value="Unassembled WGS sequence"/>
</dbReference>
<evidence type="ECO:0000313" key="2">
    <source>
        <dbReference type="Proteomes" id="UP001055111"/>
    </source>
</evidence>
<evidence type="ECO:0000313" key="1">
    <source>
        <dbReference type="EMBL" id="GJH23611.1"/>
    </source>
</evidence>
<gene>
    <name evidence="1" type="ORF">CBA19CS42_03865</name>
</gene>
<dbReference type="EMBL" id="BPUS01000001">
    <property type="protein sequence ID" value="GJH23611.1"/>
    <property type="molecule type" value="Genomic_DNA"/>
</dbReference>
<comment type="caution">
    <text evidence="1">The sequence shown here is derived from an EMBL/GenBank/DDBJ whole genome shotgun (WGS) entry which is preliminary data.</text>
</comment>
<dbReference type="AlphaFoldDB" id="A0AA37MN10"/>
<accession>A0AA37MN10</accession>
<organism evidence="1 2">
    <name type="scientific">Caballeronia novacaledonica</name>
    <dbReference type="NCBI Taxonomy" id="1544861"/>
    <lineage>
        <taxon>Bacteria</taxon>
        <taxon>Pseudomonadati</taxon>
        <taxon>Pseudomonadota</taxon>
        <taxon>Betaproteobacteria</taxon>
        <taxon>Burkholderiales</taxon>
        <taxon>Burkholderiaceae</taxon>
        <taxon>Caballeronia</taxon>
    </lineage>
</organism>
<protein>
    <submittedName>
        <fullName evidence="1">Uncharacterized protein</fullName>
    </submittedName>
</protein>
<proteinExistence type="predicted"/>